<sequence>MISLPSSDEWSFGEFEPEWQAYLGRDMHFDEMAKRIADVAVVNTGCVDTLRVENPEAPVDTTWRAWFTISLADELCLADLFYNGRDGLRGRYWQSETEGNAATALMIALLREKLLQFAAENIYSFGSATLAHGDMGLVVRSLEGTSAKSWAYEGKNPNYKEKPRLVVKRWMNNSPGGNWRWAPKGPLLDIKGAFFTPNSKEYIPWDKRERAYNIHRYGFS</sequence>
<dbReference type="RefSeq" id="WP_074448329.1">
    <property type="nucleotide sequence ID" value="NZ_FMAE01000019.1"/>
</dbReference>
<evidence type="ECO:0000313" key="2">
    <source>
        <dbReference type="Proteomes" id="UP000183174"/>
    </source>
</evidence>
<dbReference type="Proteomes" id="UP000183174">
    <property type="component" value="Unassembled WGS sequence"/>
</dbReference>
<dbReference type="EMBL" id="FMAE01000019">
    <property type="protein sequence ID" value="SCB51517.1"/>
    <property type="molecule type" value="Genomic_DNA"/>
</dbReference>
<gene>
    <name evidence="1" type="ORF">GA0061099_10196</name>
</gene>
<protein>
    <submittedName>
        <fullName evidence="1">Uncharacterized protein</fullName>
    </submittedName>
</protein>
<reference evidence="1 2" key="1">
    <citation type="submission" date="2016-08" db="EMBL/GenBank/DDBJ databases">
        <authorList>
            <person name="Seilhamer J.J."/>
        </authorList>
    </citation>
    <scope>NUCLEOTIDE SEQUENCE [LARGE SCALE GENOMIC DNA]</scope>
    <source>
        <strain evidence="1 2">CCBAU 10071</strain>
    </source>
</reference>
<dbReference type="AlphaFoldDB" id="A0A1C3XGV6"/>
<organism evidence="1 2">
    <name type="scientific">Bradyrhizobium yuanmingense</name>
    <dbReference type="NCBI Taxonomy" id="108015"/>
    <lineage>
        <taxon>Bacteria</taxon>
        <taxon>Pseudomonadati</taxon>
        <taxon>Pseudomonadota</taxon>
        <taxon>Alphaproteobacteria</taxon>
        <taxon>Hyphomicrobiales</taxon>
        <taxon>Nitrobacteraceae</taxon>
        <taxon>Bradyrhizobium</taxon>
    </lineage>
</organism>
<name>A0A1C3XGV6_9BRAD</name>
<accession>A0A1C3XGV6</accession>
<proteinExistence type="predicted"/>
<evidence type="ECO:0000313" key="1">
    <source>
        <dbReference type="EMBL" id="SCB51517.1"/>
    </source>
</evidence>